<evidence type="ECO:0000313" key="5">
    <source>
        <dbReference type="Proteomes" id="UP000247540"/>
    </source>
</evidence>
<gene>
    <name evidence="4" type="ORF">DFQ15_106116</name>
</gene>
<dbReference type="InterPro" id="IPR025746">
    <property type="entry name" value="PilX_N_dom"/>
</dbReference>
<keyword evidence="1" id="KW-0472">Membrane</keyword>
<feature type="domain" description="PilX/PilW C-terminal" evidence="2">
    <location>
        <begin position="101"/>
        <end position="201"/>
    </location>
</feature>
<evidence type="ECO:0000313" key="4">
    <source>
        <dbReference type="EMBL" id="PYE78608.1"/>
    </source>
</evidence>
<dbReference type="InterPro" id="IPR025205">
    <property type="entry name" value="PilX/PilW_C"/>
</dbReference>
<accession>A0A318SZQ5</accession>
<dbReference type="AlphaFoldDB" id="A0A318SZQ5"/>
<feature type="domain" description="Type 4 fimbrial biogenesis protein PilX N-terminal" evidence="3">
    <location>
        <begin position="13"/>
        <end position="61"/>
    </location>
</feature>
<comment type="caution">
    <text evidence="4">The sequence shown here is derived from an EMBL/GenBank/DDBJ whole genome shotgun (WGS) entry which is preliminary data.</text>
</comment>
<protein>
    <submittedName>
        <fullName evidence="4">Type IV pilus assembly protein PilX</fullName>
    </submittedName>
</protein>
<keyword evidence="1" id="KW-0812">Transmembrane</keyword>
<dbReference type="EMBL" id="QJTC01000006">
    <property type="protein sequence ID" value="PYE78608.1"/>
    <property type="molecule type" value="Genomic_DNA"/>
</dbReference>
<organism evidence="4 5">
    <name type="scientific">Xylophilus ampelinus</name>
    <dbReference type="NCBI Taxonomy" id="54067"/>
    <lineage>
        <taxon>Bacteria</taxon>
        <taxon>Pseudomonadati</taxon>
        <taxon>Pseudomonadota</taxon>
        <taxon>Betaproteobacteria</taxon>
        <taxon>Burkholderiales</taxon>
        <taxon>Xylophilus</taxon>
    </lineage>
</organism>
<name>A0A318SZQ5_9BURK</name>
<keyword evidence="5" id="KW-1185">Reference proteome</keyword>
<reference evidence="4 5" key="1">
    <citation type="submission" date="2018-06" db="EMBL/GenBank/DDBJ databases">
        <title>Genomic Encyclopedia of Type Strains, Phase III (KMG-III): the genomes of soil and plant-associated and newly described type strains.</title>
        <authorList>
            <person name="Whitman W."/>
        </authorList>
    </citation>
    <scope>NUCLEOTIDE SEQUENCE [LARGE SCALE GENOMIC DNA]</scope>
    <source>
        <strain evidence="4 5">CECT 7646</strain>
    </source>
</reference>
<proteinExistence type="predicted"/>
<dbReference type="Proteomes" id="UP000247540">
    <property type="component" value="Unassembled WGS sequence"/>
</dbReference>
<evidence type="ECO:0000259" key="3">
    <source>
        <dbReference type="Pfam" id="PF14341"/>
    </source>
</evidence>
<dbReference type="Pfam" id="PF13681">
    <property type="entry name" value="PilX"/>
    <property type="match status" value="1"/>
</dbReference>
<evidence type="ECO:0000259" key="2">
    <source>
        <dbReference type="Pfam" id="PF13681"/>
    </source>
</evidence>
<evidence type="ECO:0000256" key="1">
    <source>
        <dbReference type="SAM" id="Phobius"/>
    </source>
</evidence>
<feature type="transmembrane region" description="Helical" evidence="1">
    <location>
        <begin position="12"/>
        <end position="34"/>
    </location>
</feature>
<sequence length="202" mass="21660">MNRKGASPSGETGMSLIIVLMILVVVSLIGINAAQISTLAERTTRNDRYTQIAWESAESGLVDAEFDMRNTRQNIFGISGQTPTDITKFQTGCGTSGDSEGLCQLPALVTDKPAWLTVDLSAATNTITFGGQTGRSFPSGSGAQPYKNPNYLIEAIPDNGDGNRDRSEKMRGYVFRVTSMGFGPGSALRPANQAVVQMIFRN</sequence>
<dbReference type="Pfam" id="PF14341">
    <property type="entry name" value="PilX_N"/>
    <property type="match status" value="1"/>
</dbReference>
<keyword evidence="1" id="KW-1133">Transmembrane helix</keyword>